<feature type="binding site" evidence="19">
    <location>
        <begin position="7"/>
        <end position="14"/>
    </location>
    <ligand>
        <name>GTP</name>
        <dbReference type="ChEBI" id="CHEBI:37565"/>
    </ligand>
</feature>
<feature type="binding site" evidence="19">
    <location>
        <position position="81"/>
    </location>
    <ligand>
        <name>GTP</name>
        <dbReference type="ChEBI" id="CHEBI:37565"/>
    </ligand>
</feature>
<evidence type="ECO:0000256" key="11">
    <source>
        <dbReference type="ARBA" id="ARBA00022679"/>
    </source>
</evidence>
<evidence type="ECO:0000256" key="4">
    <source>
        <dbReference type="ARBA" id="ARBA00003889"/>
    </source>
</evidence>
<dbReference type="UniPathway" id="UPA00148">
    <property type="reaction ID" value="UER00236"/>
</dbReference>
<evidence type="ECO:0000313" key="21">
    <source>
        <dbReference type="Proteomes" id="UP000002026"/>
    </source>
</evidence>
<dbReference type="Proteomes" id="UP000002026">
    <property type="component" value="Chromosome"/>
</dbReference>
<evidence type="ECO:0000256" key="19">
    <source>
        <dbReference type="PIRSR" id="PIRSR006135-2"/>
    </source>
</evidence>
<evidence type="ECO:0000256" key="3">
    <source>
        <dbReference type="ARBA" id="ARBA00001522"/>
    </source>
</evidence>
<organism evidence="20 21">
    <name type="scientific">Slackia heliotrinireducens (strain ATCC 29202 / DSM 20476 / NCTC 11029 / RHS 1)</name>
    <name type="common">Peptococcus heliotrinreducens</name>
    <dbReference type="NCBI Taxonomy" id="471855"/>
    <lineage>
        <taxon>Bacteria</taxon>
        <taxon>Bacillati</taxon>
        <taxon>Actinomycetota</taxon>
        <taxon>Coriobacteriia</taxon>
        <taxon>Eggerthellales</taxon>
        <taxon>Eggerthellaceae</taxon>
        <taxon>Slackia</taxon>
    </lineage>
</organism>
<dbReference type="HOGENOM" id="CLU_094161_1_1_11"/>
<evidence type="ECO:0000256" key="1">
    <source>
        <dbReference type="ARBA" id="ARBA00000312"/>
    </source>
</evidence>
<dbReference type="RefSeq" id="WP_012799222.1">
    <property type="nucleotide sequence ID" value="NC_013165.1"/>
</dbReference>
<dbReference type="Gene3D" id="3.40.50.300">
    <property type="entry name" value="P-loop containing nucleotide triphosphate hydrolases"/>
    <property type="match status" value="1"/>
</dbReference>
<comment type="catalytic activity">
    <reaction evidence="3">
        <text>adenosylcob(III)inamide + GTP = adenosylcob(III)inamide phosphate + GDP + H(+)</text>
        <dbReference type="Rhea" id="RHEA:15765"/>
        <dbReference type="ChEBI" id="CHEBI:2480"/>
        <dbReference type="ChEBI" id="CHEBI:15378"/>
        <dbReference type="ChEBI" id="CHEBI:37565"/>
        <dbReference type="ChEBI" id="CHEBI:58189"/>
        <dbReference type="ChEBI" id="CHEBI:58502"/>
        <dbReference type="EC" id="2.7.1.156"/>
    </reaction>
</comment>
<dbReference type="GO" id="GO:0043752">
    <property type="term" value="F:adenosylcobinamide kinase activity"/>
    <property type="evidence" value="ECO:0007669"/>
    <property type="project" value="UniProtKB-EC"/>
</dbReference>
<reference evidence="20 21" key="1">
    <citation type="journal article" date="2009" name="Stand. Genomic Sci.">
        <title>Complete genome sequence of Slackia heliotrinireducens type strain (RHS 1).</title>
        <authorList>
            <person name="Pukall R."/>
            <person name="Lapidus A."/>
            <person name="Nolan M."/>
            <person name="Copeland A."/>
            <person name="Glavina Del Rio T."/>
            <person name="Lucas S."/>
            <person name="Chen F."/>
            <person name="Tice H."/>
            <person name="Cheng J.F."/>
            <person name="Chertkov O."/>
            <person name="Bruce D."/>
            <person name="Goodwin L."/>
            <person name="Kuske C."/>
            <person name="Brettin T."/>
            <person name="Detter J.C."/>
            <person name="Han C."/>
            <person name="Pitluck S."/>
            <person name="Pati A."/>
            <person name="Mavrommatis K."/>
            <person name="Ivanova N."/>
            <person name="Ovchinnikova G."/>
            <person name="Chen A."/>
            <person name="Palaniappan K."/>
            <person name="Schneider S."/>
            <person name="Rohde M."/>
            <person name="Chain P."/>
            <person name="D'haeseleer P."/>
            <person name="Goker M."/>
            <person name="Bristow J."/>
            <person name="Eisen J.A."/>
            <person name="Markowitz V."/>
            <person name="Kyrpides N.C."/>
            <person name="Klenk H.P."/>
            <person name="Hugenholtz P."/>
        </authorList>
    </citation>
    <scope>NUCLEOTIDE SEQUENCE [LARGE SCALE GENOMIC DNA]</scope>
    <source>
        <strain evidence="21">ATCC 29202 / DSM 20476 / NCTC 11029 / RHS 1</strain>
    </source>
</reference>
<keyword evidence="14" id="KW-0067">ATP-binding</keyword>
<evidence type="ECO:0000256" key="17">
    <source>
        <dbReference type="ARBA" id="ARBA00030571"/>
    </source>
</evidence>
<dbReference type="EC" id="2.7.7.62" evidence="9"/>
<dbReference type="EMBL" id="CP001684">
    <property type="protein sequence ID" value="ACV23122.1"/>
    <property type="molecule type" value="Genomic_DNA"/>
</dbReference>
<evidence type="ECO:0000256" key="2">
    <source>
        <dbReference type="ARBA" id="ARBA00000711"/>
    </source>
</evidence>
<dbReference type="GO" id="GO:0009236">
    <property type="term" value="P:cobalamin biosynthetic process"/>
    <property type="evidence" value="ECO:0007669"/>
    <property type="project" value="UniProtKB-UniPathway"/>
</dbReference>
<dbReference type="AlphaFoldDB" id="C7N887"/>
<dbReference type="PIRSF" id="PIRSF006135">
    <property type="entry name" value="CobU"/>
    <property type="match status" value="1"/>
</dbReference>
<dbReference type="SUPFAM" id="SSF52540">
    <property type="entry name" value="P-loop containing nucleoside triphosphate hydrolases"/>
    <property type="match status" value="1"/>
</dbReference>
<dbReference type="CDD" id="cd00544">
    <property type="entry name" value="CobU"/>
    <property type="match status" value="1"/>
</dbReference>
<comment type="catalytic activity">
    <reaction evidence="1">
        <text>adenosylcob(III)inamide + ATP = adenosylcob(III)inamide phosphate + ADP + H(+)</text>
        <dbReference type="Rhea" id="RHEA:15769"/>
        <dbReference type="ChEBI" id="CHEBI:2480"/>
        <dbReference type="ChEBI" id="CHEBI:15378"/>
        <dbReference type="ChEBI" id="CHEBI:30616"/>
        <dbReference type="ChEBI" id="CHEBI:58502"/>
        <dbReference type="ChEBI" id="CHEBI:456216"/>
        <dbReference type="EC" id="2.7.1.156"/>
    </reaction>
</comment>
<comment type="function">
    <text evidence="4">Catalyzes ATP-dependent phosphorylation of adenosylcobinamide and addition of GMP to adenosylcobinamide phosphate.</text>
</comment>
<accession>C7N887</accession>
<gene>
    <name evidence="20" type="ordered locus">Shel_21110</name>
</gene>
<comment type="pathway">
    <text evidence="6">Cofactor biosynthesis; adenosylcobalamin biosynthesis; adenosylcobalamin from cob(II)yrinate a,c-diamide: step 5/7.</text>
</comment>
<feature type="binding site" evidence="19">
    <location>
        <begin position="49"/>
        <end position="52"/>
    </location>
    <ligand>
        <name>GTP</name>
        <dbReference type="ChEBI" id="CHEBI:37565"/>
    </ligand>
</feature>
<dbReference type="GO" id="GO:0005524">
    <property type="term" value="F:ATP binding"/>
    <property type="evidence" value="ECO:0007669"/>
    <property type="project" value="UniProtKB-KW"/>
</dbReference>
<comment type="catalytic activity">
    <reaction evidence="2">
        <text>adenosylcob(III)inamide phosphate + GTP + H(+) = adenosylcob(III)inamide-GDP + diphosphate</text>
        <dbReference type="Rhea" id="RHEA:22712"/>
        <dbReference type="ChEBI" id="CHEBI:15378"/>
        <dbReference type="ChEBI" id="CHEBI:33019"/>
        <dbReference type="ChEBI" id="CHEBI:37565"/>
        <dbReference type="ChEBI" id="CHEBI:58502"/>
        <dbReference type="ChEBI" id="CHEBI:60487"/>
        <dbReference type="EC" id="2.7.7.62"/>
    </reaction>
</comment>
<dbReference type="EC" id="2.7.1.156" evidence="8"/>
<evidence type="ECO:0000256" key="9">
    <source>
        <dbReference type="ARBA" id="ARBA00012523"/>
    </source>
</evidence>
<keyword evidence="12 19" id="KW-0547">Nucleotide-binding</keyword>
<keyword evidence="15 19" id="KW-0342">GTP-binding</keyword>
<evidence type="ECO:0000256" key="10">
    <source>
        <dbReference type="ARBA" id="ARBA00022573"/>
    </source>
</evidence>
<evidence type="ECO:0000256" key="7">
    <source>
        <dbReference type="ARBA" id="ARBA00007490"/>
    </source>
</evidence>
<dbReference type="GO" id="GO:0005525">
    <property type="term" value="F:GTP binding"/>
    <property type="evidence" value="ECO:0007669"/>
    <property type="project" value="UniProtKB-KW"/>
</dbReference>
<evidence type="ECO:0000256" key="15">
    <source>
        <dbReference type="ARBA" id="ARBA00023134"/>
    </source>
</evidence>
<dbReference type="Pfam" id="PF02283">
    <property type="entry name" value="CobU"/>
    <property type="match status" value="1"/>
</dbReference>
<evidence type="ECO:0000256" key="5">
    <source>
        <dbReference type="ARBA" id="ARBA00004692"/>
    </source>
</evidence>
<keyword evidence="20" id="KW-0548">Nucleotidyltransferase</keyword>
<evidence type="ECO:0000256" key="14">
    <source>
        <dbReference type="ARBA" id="ARBA00022840"/>
    </source>
</evidence>
<evidence type="ECO:0000256" key="16">
    <source>
        <dbReference type="ARBA" id="ARBA00029570"/>
    </source>
</evidence>
<evidence type="ECO:0000313" key="20">
    <source>
        <dbReference type="EMBL" id="ACV23122.1"/>
    </source>
</evidence>
<comment type="similarity">
    <text evidence="7">Belongs to the CobU/CobP family.</text>
</comment>
<keyword evidence="11 20" id="KW-0808">Transferase</keyword>
<feature type="active site" description="GMP-histidine intermediate" evidence="18">
    <location>
        <position position="48"/>
    </location>
</feature>
<keyword evidence="10" id="KW-0169">Cobalamin biosynthesis</keyword>
<evidence type="ECO:0000256" key="6">
    <source>
        <dbReference type="ARBA" id="ARBA00005159"/>
    </source>
</evidence>
<dbReference type="PANTHER" id="PTHR34848">
    <property type="match status" value="1"/>
</dbReference>
<sequence>MFVLVTGAASSGKSAWAEEMAVRAGSPRIYIATMQPFGEEGRARVAKHRAQRFGKGFSTVECYGDLTSVELPPDTESVLLECTGNVAANVLFAQDGSVLDADEAFDRIMAGVGHLRSRCASLVVVANEVGSDGVSYSAETDRYVRLLGRVNCALAAQADAVYEVAAGVSQCIKDGEA</sequence>
<evidence type="ECO:0000256" key="12">
    <source>
        <dbReference type="ARBA" id="ARBA00022741"/>
    </source>
</evidence>
<protein>
    <recommendedName>
        <fullName evidence="16">Adenosylcobinamide kinase</fullName>
        <ecNumber evidence="8">2.7.1.156</ecNumber>
        <ecNumber evidence="9">2.7.7.62</ecNumber>
    </recommendedName>
    <alternativeName>
        <fullName evidence="17">Adenosylcobinamide-phosphate guanylyltransferase</fullName>
    </alternativeName>
</protein>
<comment type="pathway">
    <text evidence="5">Cofactor biosynthesis; adenosylcobalamin biosynthesis; adenosylcobalamin from cob(II)yrinate a,c-diamide: step 6/7.</text>
</comment>
<evidence type="ECO:0000256" key="13">
    <source>
        <dbReference type="ARBA" id="ARBA00022777"/>
    </source>
</evidence>
<feature type="binding site" evidence="19">
    <location>
        <position position="61"/>
    </location>
    <ligand>
        <name>GTP</name>
        <dbReference type="ChEBI" id="CHEBI:37565"/>
    </ligand>
</feature>
<dbReference type="KEGG" id="shi:Shel_21110"/>
<proteinExistence type="inferred from homology"/>
<dbReference type="InterPro" id="IPR027417">
    <property type="entry name" value="P-loop_NTPase"/>
</dbReference>
<name>C7N887_SLAHD</name>
<dbReference type="STRING" id="471855.Shel_21110"/>
<dbReference type="eggNOG" id="COG2087">
    <property type="taxonomic scope" value="Bacteria"/>
</dbReference>
<evidence type="ECO:0000256" key="18">
    <source>
        <dbReference type="PIRSR" id="PIRSR006135-1"/>
    </source>
</evidence>
<evidence type="ECO:0000256" key="8">
    <source>
        <dbReference type="ARBA" id="ARBA00012016"/>
    </source>
</evidence>
<dbReference type="PANTHER" id="PTHR34848:SF1">
    <property type="entry name" value="BIFUNCTIONAL ADENOSYLCOBALAMIN BIOSYNTHESIS PROTEIN COBU"/>
    <property type="match status" value="1"/>
</dbReference>
<dbReference type="InterPro" id="IPR003203">
    <property type="entry name" value="CobU/CobP"/>
</dbReference>
<dbReference type="GO" id="GO:0008820">
    <property type="term" value="F:cobinamide phosphate guanylyltransferase activity"/>
    <property type="evidence" value="ECO:0007669"/>
    <property type="project" value="UniProtKB-EC"/>
</dbReference>
<keyword evidence="21" id="KW-1185">Reference proteome</keyword>
<keyword evidence="13 20" id="KW-0418">Kinase</keyword>